<keyword evidence="1" id="KW-0812">Transmembrane</keyword>
<dbReference type="RefSeq" id="WP_206965776.1">
    <property type="nucleotide sequence ID" value="NZ_JAFLVX010000016.1"/>
</dbReference>
<proteinExistence type="predicted"/>
<feature type="transmembrane region" description="Helical" evidence="1">
    <location>
        <begin position="31"/>
        <end position="50"/>
    </location>
</feature>
<evidence type="ECO:0000256" key="1">
    <source>
        <dbReference type="SAM" id="Phobius"/>
    </source>
</evidence>
<dbReference type="Proteomes" id="UP000664857">
    <property type="component" value="Unassembled WGS sequence"/>
</dbReference>
<dbReference type="EMBL" id="JAFLVX010000016">
    <property type="protein sequence ID" value="MBO0476612.1"/>
    <property type="molecule type" value="Genomic_DNA"/>
</dbReference>
<feature type="transmembrane region" description="Helical" evidence="1">
    <location>
        <begin position="78"/>
        <end position="100"/>
    </location>
</feature>
<gene>
    <name evidence="2" type="ORF">DOK76_05985</name>
</gene>
<protein>
    <recommendedName>
        <fullName evidence="4">Integral membrane protein</fullName>
    </recommendedName>
</protein>
<accession>A0ABS3HTP8</accession>
<keyword evidence="1" id="KW-0472">Membrane</keyword>
<evidence type="ECO:0008006" key="4">
    <source>
        <dbReference type="Google" id="ProtNLM"/>
    </source>
</evidence>
<name>A0ABS3HTP8_9ENTE</name>
<feature type="transmembrane region" description="Helical" evidence="1">
    <location>
        <begin position="129"/>
        <end position="151"/>
    </location>
</feature>
<keyword evidence="3" id="KW-1185">Reference proteome</keyword>
<feature type="transmembrane region" description="Helical" evidence="1">
    <location>
        <begin position="7"/>
        <end position="25"/>
    </location>
</feature>
<feature type="transmembrane region" description="Helical" evidence="1">
    <location>
        <begin position="157"/>
        <end position="179"/>
    </location>
</feature>
<reference evidence="2 3" key="1">
    <citation type="submission" date="2021-03" db="EMBL/GenBank/DDBJ databases">
        <title>Enterococcal diversity collection.</title>
        <authorList>
            <person name="Gilmore M.S."/>
            <person name="Schwartzman J."/>
            <person name="Van Tyne D."/>
            <person name="Martin M."/>
            <person name="Earl A.M."/>
            <person name="Manson A.L."/>
            <person name="Straub T."/>
            <person name="Salamzade R."/>
            <person name="Saavedra J."/>
            <person name="Lebreton F."/>
            <person name="Prichula J."/>
            <person name="Schaufler K."/>
            <person name="Gaca A."/>
            <person name="Sgardioli B."/>
            <person name="Wagenaar J."/>
            <person name="Strong T."/>
        </authorList>
    </citation>
    <scope>NUCLEOTIDE SEQUENCE [LARGE SCALE GENOMIC DNA]</scope>
    <source>
        <strain evidence="2 3">DIV0080</strain>
    </source>
</reference>
<evidence type="ECO:0000313" key="2">
    <source>
        <dbReference type="EMBL" id="MBO0476612.1"/>
    </source>
</evidence>
<keyword evidence="1" id="KW-1133">Transmembrane helix</keyword>
<feature type="transmembrane region" description="Helical" evidence="1">
    <location>
        <begin position="55"/>
        <end position="72"/>
    </location>
</feature>
<evidence type="ECO:0000313" key="3">
    <source>
        <dbReference type="Proteomes" id="UP000664857"/>
    </source>
</evidence>
<sequence length="193" mass="22698">MKKEQVDFIFVLSMFSFFILSRAFFIPDFTFPQAFTSLIPLIIIGYFGLFHANRVILNFFVTFICFFILFHMKPWLIYWTNLHITGGLAALCAAIFTFIFKQTEQKRDKDPLNGTVIRSLLNRFPQMSFTLLFIIDTLITSLFIGGTFMLIIRDFHISYVIGVLLISSYFSASAIYFYLHIPEKTRKRKRKFK</sequence>
<organism evidence="2 3">
    <name type="scientific">Candidatus Vagococcus giribetii</name>
    <dbReference type="NCBI Taxonomy" id="2230876"/>
    <lineage>
        <taxon>Bacteria</taxon>
        <taxon>Bacillati</taxon>
        <taxon>Bacillota</taxon>
        <taxon>Bacilli</taxon>
        <taxon>Lactobacillales</taxon>
        <taxon>Enterococcaceae</taxon>
        <taxon>Vagococcus</taxon>
    </lineage>
</organism>
<comment type="caution">
    <text evidence="2">The sequence shown here is derived from an EMBL/GenBank/DDBJ whole genome shotgun (WGS) entry which is preliminary data.</text>
</comment>